<feature type="region of interest" description="Disordered" evidence="8">
    <location>
        <begin position="164"/>
        <end position="185"/>
    </location>
</feature>
<organism evidence="10 11">
    <name type="scientific">Cyprinus carpio</name>
    <name type="common">Common carp</name>
    <dbReference type="NCBI Taxonomy" id="7962"/>
    <lineage>
        <taxon>Eukaryota</taxon>
        <taxon>Metazoa</taxon>
        <taxon>Chordata</taxon>
        <taxon>Craniata</taxon>
        <taxon>Vertebrata</taxon>
        <taxon>Euteleostomi</taxon>
        <taxon>Actinopterygii</taxon>
        <taxon>Neopterygii</taxon>
        <taxon>Teleostei</taxon>
        <taxon>Ostariophysi</taxon>
        <taxon>Cypriniformes</taxon>
        <taxon>Cyprinidae</taxon>
        <taxon>Cyprininae</taxon>
        <taxon>Cyprinus</taxon>
    </lineage>
</organism>
<feature type="region of interest" description="Disordered" evidence="8">
    <location>
        <begin position="217"/>
        <end position="246"/>
    </location>
</feature>
<dbReference type="InterPro" id="IPR036910">
    <property type="entry name" value="HMG_box_dom_sf"/>
</dbReference>
<dbReference type="Ensembl" id="ENSCCRT00015101481.1">
    <property type="protein sequence ID" value="ENSCCRP00015098289.1"/>
    <property type="gene ID" value="ENSCCRG00015039550.1"/>
</dbReference>
<sequence>MEFPGGSDSYLAISGEAHHFLSSSDVRLSSTFPAETFHTPSLGDEDLDLDPDSALGVSDVVSDFGELGEDGPSGVPGNAVVGGNDPSFASTFVSTPSQSLEHLSLNQQSVGPILGPALGMDLSQFSSSSPMTIDVPLSDMNPGLLGHNQLTTIDQSELSAQLGLSLPRPQSPDQPLSADSLSDSLQDEDVDDFRRSALVDPPLSLSVSLAASLSEQPAVPASSAAPAHKGVGGKKGKKKKDPNEPQKPVSAYALFFRDTQAAIKGQNPSATFGEVSKIVASMWDSLGEEQKQVYKRKTEAAKKEYLKALAAYKANQLQTAVIIHNITNHIAEPYRIHKPIYSWYYHVLCLADVSRDFYFDIAENACRATSSVLFPSLSLCALCKLTTTNLHKCVYHKVYFGHPIKLDNF</sequence>
<dbReference type="PANTHER" id="PTHR45781">
    <property type="entry name" value="AGAP000281-PA"/>
    <property type="match status" value="1"/>
</dbReference>
<dbReference type="PANTHER" id="PTHR45781:SF2">
    <property type="entry name" value="TOX HIGH MOBILITY GROUP BOX FAMILY MEMBER 4"/>
    <property type="match status" value="1"/>
</dbReference>
<accession>A0A8C2A0I9</accession>
<dbReference type="GO" id="GO:0005634">
    <property type="term" value="C:nucleus"/>
    <property type="evidence" value="ECO:0007669"/>
    <property type="project" value="UniProtKB-SubCell"/>
</dbReference>
<dbReference type="InterPro" id="IPR009071">
    <property type="entry name" value="HMG_box_dom"/>
</dbReference>
<dbReference type="GO" id="GO:0031490">
    <property type="term" value="F:chromatin DNA binding"/>
    <property type="evidence" value="ECO:0007669"/>
    <property type="project" value="TreeGrafter"/>
</dbReference>
<proteinExistence type="predicted"/>
<keyword evidence="6 7" id="KW-0539">Nucleus</keyword>
<evidence type="ECO:0000256" key="1">
    <source>
        <dbReference type="ARBA" id="ARBA00004123"/>
    </source>
</evidence>
<dbReference type="SMART" id="SM00398">
    <property type="entry name" value="HMG"/>
    <property type="match status" value="1"/>
</dbReference>
<feature type="compositionally biased region" description="Low complexity" evidence="8">
    <location>
        <begin position="171"/>
        <end position="184"/>
    </location>
</feature>
<evidence type="ECO:0000259" key="9">
    <source>
        <dbReference type="PROSITE" id="PS50118"/>
    </source>
</evidence>
<dbReference type="AlphaFoldDB" id="A0A8C2A0I9"/>
<dbReference type="PRINTS" id="PR00886">
    <property type="entry name" value="HIGHMOBLTY12"/>
</dbReference>
<feature type="compositionally biased region" description="Basic residues" evidence="8">
    <location>
        <begin position="231"/>
        <end position="240"/>
    </location>
</feature>
<keyword evidence="4" id="KW-0597">Phosphoprotein</keyword>
<reference evidence="10" key="1">
    <citation type="submission" date="2025-08" db="UniProtKB">
        <authorList>
            <consortium name="Ensembl"/>
        </authorList>
    </citation>
    <scope>IDENTIFICATION</scope>
</reference>
<feature type="domain" description="HMG box" evidence="9">
    <location>
        <begin position="245"/>
        <end position="313"/>
    </location>
</feature>
<evidence type="ECO:0000256" key="2">
    <source>
        <dbReference type="ARBA" id="ARBA00004286"/>
    </source>
</evidence>
<feature type="DNA-binding region" description="HMG box" evidence="7">
    <location>
        <begin position="245"/>
        <end position="313"/>
    </location>
</feature>
<dbReference type="FunFam" id="1.10.30.10:FF:000005">
    <property type="entry name" value="TOX high mobility group box family member 3"/>
    <property type="match status" value="1"/>
</dbReference>
<evidence type="ECO:0000256" key="7">
    <source>
        <dbReference type="PROSITE-ProRule" id="PRU00267"/>
    </source>
</evidence>
<evidence type="ECO:0000256" key="6">
    <source>
        <dbReference type="ARBA" id="ARBA00023242"/>
    </source>
</evidence>
<dbReference type="InterPro" id="IPR051365">
    <property type="entry name" value="TOX_HMG-box_domain"/>
</dbReference>
<name>A0A8C2A0I9_CYPCA</name>
<dbReference type="Gene3D" id="1.10.30.10">
    <property type="entry name" value="High mobility group box domain"/>
    <property type="match status" value="1"/>
</dbReference>
<dbReference type="CDD" id="cd21995">
    <property type="entry name" value="HMG-box_TOX-like"/>
    <property type="match status" value="1"/>
</dbReference>
<feature type="compositionally biased region" description="Low complexity" evidence="8">
    <location>
        <begin position="217"/>
        <end position="229"/>
    </location>
</feature>
<evidence type="ECO:0000256" key="4">
    <source>
        <dbReference type="ARBA" id="ARBA00022553"/>
    </source>
</evidence>
<dbReference type="Pfam" id="PF00505">
    <property type="entry name" value="HMG_box"/>
    <property type="match status" value="1"/>
</dbReference>
<evidence type="ECO:0000313" key="10">
    <source>
        <dbReference type="Ensembl" id="ENSCCRP00015098289.1"/>
    </source>
</evidence>
<keyword evidence="5 7" id="KW-0238">DNA-binding</keyword>
<evidence type="ECO:0000256" key="8">
    <source>
        <dbReference type="SAM" id="MobiDB-lite"/>
    </source>
</evidence>
<keyword evidence="3" id="KW-0158">Chromosome</keyword>
<comment type="subcellular location">
    <subcellularLocation>
        <location evidence="2">Chromosome</location>
    </subcellularLocation>
    <subcellularLocation>
        <location evidence="1">Nucleus</location>
    </subcellularLocation>
</comment>
<dbReference type="Proteomes" id="UP000694700">
    <property type="component" value="Unplaced"/>
</dbReference>
<dbReference type="GO" id="GO:0006357">
    <property type="term" value="P:regulation of transcription by RNA polymerase II"/>
    <property type="evidence" value="ECO:0007669"/>
    <property type="project" value="TreeGrafter"/>
</dbReference>
<evidence type="ECO:0000313" key="11">
    <source>
        <dbReference type="Proteomes" id="UP000694700"/>
    </source>
</evidence>
<evidence type="ECO:0000256" key="5">
    <source>
        <dbReference type="ARBA" id="ARBA00023125"/>
    </source>
</evidence>
<protein>
    <submittedName>
        <fullName evidence="10">TOX high mobility group box family member 4 b</fullName>
    </submittedName>
</protein>
<dbReference type="GO" id="GO:0005694">
    <property type="term" value="C:chromosome"/>
    <property type="evidence" value="ECO:0007669"/>
    <property type="project" value="UniProtKB-SubCell"/>
</dbReference>
<dbReference type="PROSITE" id="PS50118">
    <property type="entry name" value="HMG_BOX_2"/>
    <property type="match status" value="1"/>
</dbReference>
<evidence type="ECO:0000256" key="3">
    <source>
        <dbReference type="ARBA" id="ARBA00022454"/>
    </source>
</evidence>
<dbReference type="SUPFAM" id="SSF47095">
    <property type="entry name" value="HMG-box"/>
    <property type="match status" value="1"/>
</dbReference>